<evidence type="ECO:0000256" key="1">
    <source>
        <dbReference type="SAM" id="SignalP"/>
    </source>
</evidence>
<sequence length="128" mass="13489">MKCSLRTVGCILLLAAVAPGIVWAADKPATEATPAKEKARYIPLYAQVDSITDTELTVKGTGPDLKFVINADTKITKDKAHKEPAKASEVKVGQWIGGSYTKAADGSNVLHSLHLAVNQKGGHLAAPK</sequence>
<keyword evidence="3" id="KW-1185">Reference proteome</keyword>
<proteinExistence type="predicted"/>
<dbReference type="AlphaFoldDB" id="B4D9K7"/>
<evidence type="ECO:0000313" key="2">
    <source>
        <dbReference type="EMBL" id="EDY16788.1"/>
    </source>
</evidence>
<feature type="chain" id="PRO_5002803327" description="DUF5666 domain-containing protein" evidence="1">
    <location>
        <begin position="25"/>
        <end position="128"/>
    </location>
</feature>
<evidence type="ECO:0008006" key="4">
    <source>
        <dbReference type="Google" id="ProtNLM"/>
    </source>
</evidence>
<dbReference type="eggNOG" id="ENOG502ZV1E">
    <property type="taxonomic scope" value="Bacteria"/>
</dbReference>
<feature type="signal peptide" evidence="1">
    <location>
        <begin position="1"/>
        <end position="24"/>
    </location>
</feature>
<gene>
    <name evidence="2" type="ORF">CfE428DRAFT_5597</name>
</gene>
<name>B4D9K7_9BACT</name>
<organism evidence="2 3">
    <name type="scientific">Chthoniobacter flavus Ellin428</name>
    <dbReference type="NCBI Taxonomy" id="497964"/>
    <lineage>
        <taxon>Bacteria</taxon>
        <taxon>Pseudomonadati</taxon>
        <taxon>Verrucomicrobiota</taxon>
        <taxon>Spartobacteria</taxon>
        <taxon>Chthoniobacterales</taxon>
        <taxon>Chthoniobacteraceae</taxon>
        <taxon>Chthoniobacter</taxon>
    </lineage>
</organism>
<dbReference type="EMBL" id="ABVL01000027">
    <property type="protein sequence ID" value="EDY16788.1"/>
    <property type="molecule type" value="Genomic_DNA"/>
</dbReference>
<comment type="caution">
    <text evidence="2">The sequence shown here is derived from an EMBL/GenBank/DDBJ whole genome shotgun (WGS) entry which is preliminary data.</text>
</comment>
<dbReference type="RefSeq" id="WP_006982918.1">
    <property type="nucleotide sequence ID" value="NZ_ABVL01000027.1"/>
</dbReference>
<dbReference type="Proteomes" id="UP000005824">
    <property type="component" value="Unassembled WGS sequence"/>
</dbReference>
<reference evidence="2 3" key="1">
    <citation type="journal article" date="2011" name="J. Bacteriol.">
        <title>Genome sequence of Chthoniobacter flavus Ellin428, an aerobic heterotrophic soil bacterium.</title>
        <authorList>
            <person name="Kant R."/>
            <person name="van Passel M.W."/>
            <person name="Palva A."/>
            <person name="Lucas S."/>
            <person name="Lapidus A."/>
            <person name="Glavina Del Rio T."/>
            <person name="Dalin E."/>
            <person name="Tice H."/>
            <person name="Bruce D."/>
            <person name="Goodwin L."/>
            <person name="Pitluck S."/>
            <person name="Larimer F.W."/>
            <person name="Land M.L."/>
            <person name="Hauser L."/>
            <person name="Sangwan P."/>
            <person name="de Vos W.M."/>
            <person name="Janssen P.H."/>
            <person name="Smidt H."/>
        </authorList>
    </citation>
    <scope>NUCLEOTIDE SEQUENCE [LARGE SCALE GENOMIC DNA]</scope>
    <source>
        <strain evidence="2 3">Ellin428</strain>
    </source>
</reference>
<keyword evidence="1" id="KW-0732">Signal</keyword>
<accession>B4D9K7</accession>
<protein>
    <recommendedName>
        <fullName evidence="4">DUF5666 domain-containing protein</fullName>
    </recommendedName>
</protein>
<dbReference type="InParanoid" id="B4D9K7"/>
<evidence type="ECO:0000313" key="3">
    <source>
        <dbReference type="Proteomes" id="UP000005824"/>
    </source>
</evidence>